<accession>A0A197KFW9</accession>
<dbReference type="EMBL" id="KV442015">
    <property type="protein sequence ID" value="OAQ35274.1"/>
    <property type="molecule type" value="Genomic_DNA"/>
</dbReference>
<evidence type="ECO:0000313" key="3">
    <source>
        <dbReference type="Proteomes" id="UP000078512"/>
    </source>
</evidence>
<dbReference type="SUPFAM" id="SSF81383">
    <property type="entry name" value="F-box domain"/>
    <property type="match status" value="1"/>
</dbReference>
<reference evidence="2 3" key="1">
    <citation type="submission" date="2016-05" db="EMBL/GenBank/DDBJ databases">
        <title>Genome sequencing reveals origins of a unique bacterial endosymbiosis in the earliest lineages of terrestrial Fungi.</title>
        <authorList>
            <consortium name="DOE Joint Genome Institute"/>
            <person name="Uehling J."/>
            <person name="Gryganskyi A."/>
            <person name="Hameed K."/>
            <person name="Tschaplinski T."/>
            <person name="Misztal P."/>
            <person name="Wu S."/>
            <person name="Desiro A."/>
            <person name="Vande Pol N."/>
            <person name="Du Z.-Y."/>
            <person name="Zienkiewicz A."/>
            <person name="Zienkiewicz K."/>
            <person name="Morin E."/>
            <person name="Tisserant E."/>
            <person name="Splivallo R."/>
            <person name="Hainaut M."/>
            <person name="Henrissat B."/>
            <person name="Ohm R."/>
            <person name="Kuo A."/>
            <person name="Yan J."/>
            <person name="Lipzen A."/>
            <person name="Nolan M."/>
            <person name="Labutti K."/>
            <person name="Barry K."/>
            <person name="Goldstein A."/>
            <person name="Labbe J."/>
            <person name="Schadt C."/>
            <person name="Tuskan G."/>
            <person name="Grigoriev I."/>
            <person name="Martin F."/>
            <person name="Vilgalys R."/>
            <person name="Bonito G."/>
        </authorList>
    </citation>
    <scope>NUCLEOTIDE SEQUENCE [LARGE SCALE GENOMIC DNA]</scope>
    <source>
        <strain evidence="2 3">AG-77</strain>
    </source>
</reference>
<sequence>MQSRLLPLDLPHILDTIFAFLDPYSLRHNISLVNRQWHHLAQHYLEPLSKLNEWSLAHLIQQPDLQEHFLDTLPDRSVLKISQQSNTDGQHGQGLMKHLSTIMTTTTIRIRTLHLDDVPAGEPWIYTSLLPRLGPLITTIRITRALWTSHQGNNLNTHPLGIMLLHCPQLRYFYISSTEEPSSIGHSTTPPNPAHSLDLAAELGVLKLQEFEIANMYIQQSVMEAVVARSPSLKVLRLVGIYGPDNAHVGVLSLRARIVRLIGETCPDLQVFHYSIRWHRLAKTDWTGFTSLTRNKGQSSGTFHPIHLSSPEEVVKQLDNMNLGDHAGIRDGSTVRTLSLFSTDVHRTIAPLIQPIVNMVTTLEIHPTARPPYSADVSLYFSHILHRFLCSSPLLLHLKVPLVRFHSAFLDLRGEVDSDGNYQVLPSLPYYPPMLRWTSKQIWACRRLVTLQLYTFGEDKQDAEEDARILFGYISRICPLLRDLSIQQQHLCVRMEGGLCLLSRLHHLERLSIISSGNNSGFSKHDLVWMKKSPPPTWDLPRFREPKAAHKEYRRQLGQFVQRSLTTFAKADPSRVQEMHRLYVKAKDPNQQLTVEDMDGVGSIEDLEAWRQFRHGYQLVHGSSQANGSKDENDHAPTEKVDLPYCWPSLQYLAFYRYQVPINKRRYDRYHQLRQEDLDALDQALWDEIKDIRPGVEVKCNRSLYYNAIYYVGPHGNPTHLASYGKPYVDF</sequence>
<gene>
    <name evidence="2" type="ORF">K457DRAFT_28024</name>
</gene>
<dbReference type="InterPro" id="IPR001810">
    <property type="entry name" value="F-box_dom"/>
</dbReference>
<dbReference type="AlphaFoldDB" id="A0A197KFW9"/>
<name>A0A197KFW9_9FUNG</name>
<dbReference type="Gene3D" id="3.80.10.10">
    <property type="entry name" value="Ribonuclease Inhibitor"/>
    <property type="match status" value="1"/>
</dbReference>
<dbReference type="Proteomes" id="UP000078512">
    <property type="component" value="Unassembled WGS sequence"/>
</dbReference>
<keyword evidence="3" id="KW-1185">Reference proteome</keyword>
<dbReference type="OrthoDB" id="2382146at2759"/>
<proteinExistence type="predicted"/>
<protein>
    <recommendedName>
        <fullName evidence="1">F-box domain-containing protein</fullName>
    </recommendedName>
</protein>
<dbReference type="InterPro" id="IPR032675">
    <property type="entry name" value="LRR_dom_sf"/>
</dbReference>
<dbReference type="Pfam" id="PF00646">
    <property type="entry name" value="F-box"/>
    <property type="match status" value="1"/>
</dbReference>
<dbReference type="InterPro" id="IPR036047">
    <property type="entry name" value="F-box-like_dom_sf"/>
</dbReference>
<evidence type="ECO:0000259" key="1">
    <source>
        <dbReference type="Pfam" id="PF00646"/>
    </source>
</evidence>
<evidence type="ECO:0000313" key="2">
    <source>
        <dbReference type="EMBL" id="OAQ35274.1"/>
    </source>
</evidence>
<feature type="domain" description="F-box" evidence="1">
    <location>
        <begin position="8"/>
        <end position="41"/>
    </location>
</feature>
<organism evidence="2 3">
    <name type="scientific">Linnemannia elongata AG-77</name>
    <dbReference type="NCBI Taxonomy" id="1314771"/>
    <lineage>
        <taxon>Eukaryota</taxon>
        <taxon>Fungi</taxon>
        <taxon>Fungi incertae sedis</taxon>
        <taxon>Mucoromycota</taxon>
        <taxon>Mortierellomycotina</taxon>
        <taxon>Mortierellomycetes</taxon>
        <taxon>Mortierellales</taxon>
        <taxon>Mortierellaceae</taxon>
        <taxon>Linnemannia</taxon>
    </lineage>
</organism>